<dbReference type="Pfam" id="PF13490">
    <property type="entry name" value="zf-HC2"/>
    <property type="match status" value="1"/>
</dbReference>
<dbReference type="EMBL" id="BAAAOS010000005">
    <property type="protein sequence ID" value="GAA1553716.1"/>
    <property type="molecule type" value="Genomic_DNA"/>
</dbReference>
<evidence type="ECO:0000256" key="2">
    <source>
        <dbReference type="ARBA" id="ARBA00023163"/>
    </source>
</evidence>
<dbReference type="Proteomes" id="UP001500393">
    <property type="component" value="Unassembled WGS sequence"/>
</dbReference>
<dbReference type="RefSeq" id="WP_344209071.1">
    <property type="nucleotide sequence ID" value="NZ_BAAAOS010000005.1"/>
</dbReference>
<protein>
    <submittedName>
        <fullName evidence="5">Anti-sigma-L factor RslA</fullName>
    </submittedName>
</protein>
<evidence type="ECO:0000259" key="4">
    <source>
        <dbReference type="Pfam" id="PF13490"/>
    </source>
</evidence>
<sequence length="231" mass="24153">MRCPETIAVGAYVLGALAAGERLDLEGHLRDCATCRDALHRFANLPGLLHTLTLEEVTSTAFEDEPLLALAAGVPDSADIPATVGQSALGKPRTSSRRRTLIAAAAVVFVALSGVLVGRELVTDSAPPEQAGVSWSATDGVGGIDTTARLSNESWGTGIQLRMKDLEPGQLCKLVVHARSGESETTGWWTTNYVYAAEVPASTSIALPDIDRIDVVTATGTVLTSLTASSR</sequence>
<keyword evidence="6" id="KW-1185">Reference proteome</keyword>
<keyword evidence="3" id="KW-1133">Transmembrane helix</keyword>
<keyword evidence="1" id="KW-0805">Transcription regulation</keyword>
<dbReference type="InterPro" id="IPR041916">
    <property type="entry name" value="Anti_sigma_zinc_sf"/>
</dbReference>
<evidence type="ECO:0000313" key="6">
    <source>
        <dbReference type="Proteomes" id="UP001500393"/>
    </source>
</evidence>
<evidence type="ECO:0000256" key="1">
    <source>
        <dbReference type="ARBA" id="ARBA00023015"/>
    </source>
</evidence>
<evidence type="ECO:0000313" key="5">
    <source>
        <dbReference type="EMBL" id="GAA1553716.1"/>
    </source>
</evidence>
<feature type="domain" description="Putative zinc-finger" evidence="4">
    <location>
        <begin position="9"/>
        <end position="36"/>
    </location>
</feature>
<gene>
    <name evidence="5" type="primary">rslA</name>
    <name evidence="5" type="ORF">GCM10009789_04020</name>
</gene>
<reference evidence="5 6" key="1">
    <citation type="journal article" date="2019" name="Int. J. Syst. Evol. Microbiol.">
        <title>The Global Catalogue of Microorganisms (GCM) 10K type strain sequencing project: providing services to taxonomists for standard genome sequencing and annotation.</title>
        <authorList>
            <consortium name="The Broad Institute Genomics Platform"/>
            <consortium name="The Broad Institute Genome Sequencing Center for Infectious Disease"/>
            <person name="Wu L."/>
            <person name="Ma J."/>
        </authorList>
    </citation>
    <scope>NUCLEOTIDE SEQUENCE [LARGE SCALE GENOMIC DNA]</scope>
    <source>
        <strain evidence="5 6">JCM 14969</strain>
    </source>
</reference>
<keyword evidence="3" id="KW-0472">Membrane</keyword>
<dbReference type="InterPro" id="IPR027383">
    <property type="entry name" value="Znf_put"/>
</dbReference>
<comment type="caution">
    <text evidence="5">The sequence shown here is derived from an EMBL/GenBank/DDBJ whole genome shotgun (WGS) entry which is preliminary data.</text>
</comment>
<name>A0ABN2C9E4_9ACTN</name>
<organism evidence="5 6">
    <name type="scientific">Kribbella sancticallisti</name>
    <dbReference type="NCBI Taxonomy" id="460087"/>
    <lineage>
        <taxon>Bacteria</taxon>
        <taxon>Bacillati</taxon>
        <taxon>Actinomycetota</taxon>
        <taxon>Actinomycetes</taxon>
        <taxon>Propionibacteriales</taxon>
        <taxon>Kribbellaceae</taxon>
        <taxon>Kribbella</taxon>
    </lineage>
</organism>
<evidence type="ECO:0000256" key="3">
    <source>
        <dbReference type="SAM" id="Phobius"/>
    </source>
</evidence>
<keyword evidence="3" id="KW-0812">Transmembrane</keyword>
<keyword evidence="2" id="KW-0804">Transcription</keyword>
<proteinExistence type="predicted"/>
<accession>A0ABN2C9E4</accession>
<dbReference type="Gene3D" id="1.10.10.1320">
    <property type="entry name" value="Anti-sigma factor, zinc-finger domain"/>
    <property type="match status" value="1"/>
</dbReference>
<feature type="transmembrane region" description="Helical" evidence="3">
    <location>
        <begin position="101"/>
        <end position="118"/>
    </location>
</feature>